<accession>A0A1W1B9N6</accession>
<evidence type="ECO:0000256" key="4">
    <source>
        <dbReference type="ARBA" id="ARBA00022833"/>
    </source>
</evidence>
<sequence length="221" mass="26047">MSKTIIFLIFILNFTEAKVLQKGFVYIEDEIPNIQLEMRYYGQNNFIGSRIDGYLTPRAILTKEATTALKEVQIELNSFGLGIKIFDSYRPQKAVDHFVRWAKNLSDIKMKDEYYPTVDKKNLFKFGYIAKKSGHSRGSTVDLTIIDLNSTVELDMGSHFDFFGKKSWVKYQKITPNQRANRMLLHTIMTKHGFKSYAEEWWHFTLRDEPYRDSYFNFNVE</sequence>
<dbReference type="GO" id="GO:0046872">
    <property type="term" value="F:metal ion binding"/>
    <property type="evidence" value="ECO:0007669"/>
    <property type="project" value="UniProtKB-KW"/>
</dbReference>
<evidence type="ECO:0000256" key="3">
    <source>
        <dbReference type="ARBA" id="ARBA00022801"/>
    </source>
</evidence>
<keyword evidence="5 8" id="KW-0224">Dipeptidase</keyword>
<evidence type="ECO:0000313" key="8">
    <source>
        <dbReference type="EMBL" id="SFV50256.1"/>
    </source>
</evidence>
<dbReference type="EC" id="3.4.13.22" evidence="8"/>
<proteinExistence type="inferred from homology"/>
<dbReference type="Pfam" id="PF01427">
    <property type="entry name" value="Peptidase_M15"/>
    <property type="match status" value="1"/>
</dbReference>
<keyword evidence="1" id="KW-0645">Protease</keyword>
<keyword evidence="7" id="KW-0961">Cell wall biogenesis/degradation</keyword>
<protein>
    <submittedName>
        <fullName evidence="8">D-alanyl-D-alanine dipeptidase</fullName>
        <ecNumber evidence="8">3.4.13.22</ecNumber>
    </submittedName>
</protein>
<keyword evidence="3 8" id="KW-0378">Hydrolase</keyword>
<dbReference type="InterPro" id="IPR009045">
    <property type="entry name" value="Zn_M74/Hedgehog-like"/>
</dbReference>
<keyword evidence="4" id="KW-0862">Zinc</keyword>
<reference evidence="8" key="1">
    <citation type="submission" date="2016-10" db="EMBL/GenBank/DDBJ databases">
        <authorList>
            <person name="de Groot N.N."/>
        </authorList>
    </citation>
    <scope>NUCLEOTIDE SEQUENCE</scope>
</reference>
<organism evidence="8">
    <name type="scientific">hydrothermal vent metagenome</name>
    <dbReference type="NCBI Taxonomy" id="652676"/>
    <lineage>
        <taxon>unclassified sequences</taxon>
        <taxon>metagenomes</taxon>
        <taxon>ecological metagenomes</taxon>
    </lineage>
</organism>
<dbReference type="SUPFAM" id="SSF55166">
    <property type="entry name" value="Hedgehog/DD-peptidase"/>
    <property type="match status" value="1"/>
</dbReference>
<keyword evidence="6" id="KW-0482">Metalloprotease</keyword>
<gene>
    <name evidence="8" type="ORF">MNB_SV-12-1801</name>
</gene>
<dbReference type="PIRSF" id="PIRSF026671">
    <property type="entry name" value="AA_dipeptidase"/>
    <property type="match status" value="1"/>
</dbReference>
<name>A0A1W1B9N6_9ZZZZ</name>
<dbReference type="PANTHER" id="PTHR43126">
    <property type="entry name" value="D-ALANYL-D-ALANINE DIPEPTIDASE"/>
    <property type="match status" value="1"/>
</dbReference>
<dbReference type="GO" id="GO:0008237">
    <property type="term" value="F:metallopeptidase activity"/>
    <property type="evidence" value="ECO:0007669"/>
    <property type="project" value="UniProtKB-KW"/>
</dbReference>
<dbReference type="Gene3D" id="3.30.1380.10">
    <property type="match status" value="1"/>
</dbReference>
<keyword evidence="2" id="KW-0479">Metal-binding</keyword>
<dbReference type="InterPro" id="IPR000755">
    <property type="entry name" value="A_A_dipeptidase"/>
</dbReference>
<evidence type="ECO:0000256" key="2">
    <source>
        <dbReference type="ARBA" id="ARBA00022723"/>
    </source>
</evidence>
<evidence type="ECO:0000256" key="5">
    <source>
        <dbReference type="ARBA" id="ARBA00022997"/>
    </source>
</evidence>
<dbReference type="GO" id="GO:0071555">
    <property type="term" value="P:cell wall organization"/>
    <property type="evidence" value="ECO:0007669"/>
    <property type="project" value="UniProtKB-KW"/>
</dbReference>
<evidence type="ECO:0000256" key="7">
    <source>
        <dbReference type="ARBA" id="ARBA00023316"/>
    </source>
</evidence>
<dbReference type="PANTHER" id="PTHR43126:SF1">
    <property type="entry name" value="D-ALANYL-D-ALANINE DIPEPTIDASE"/>
    <property type="match status" value="1"/>
</dbReference>
<dbReference type="GO" id="GO:0006508">
    <property type="term" value="P:proteolysis"/>
    <property type="evidence" value="ECO:0007669"/>
    <property type="project" value="UniProtKB-KW"/>
</dbReference>
<dbReference type="AlphaFoldDB" id="A0A1W1B9N6"/>
<evidence type="ECO:0000256" key="1">
    <source>
        <dbReference type="ARBA" id="ARBA00022670"/>
    </source>
</evidence>
<dbReference type="EMBL" id="FPHE01000003">
    <property type="protein sequence ID" value="SFV50256.1"/>
    <property type="molecule type" value="Genomic_DNA"/>
</dbReference>
<evidence type="ECO:0000256" key="6">
    <source>
        <dbReference type="ARBA" id="ARBA00023049"/>
    </source>
</evidence>
<dbReference type="CDD" id="cd14817">
    <property type="entry name" value="D-Ala-D-Ala_dipeptidase_VanX"/>
    <property type="match status" value="1"/>
</dbReference>
<dbReference type="GO" id="GO:0160237">
    <property type="term" value="F:D-Ala-D-Ala dipeptidase activity"/>
    <property type="evidence" value="ECO:0007669"/>
    <property type="project" value="UniProtKB-EC"/>
</dbReference>
<dbReference type="HAMAP" id="MF_01924">
    <property type="entry name" value="A_A_dipeptidase"/>
    <property type="match status" value="1"/>
</dbReference>